<comment type="caution">
    <text evidence="6">The sequence shown here is derived from an EMBL/GenBank/DDBJ whole genome shotgun (WGS) entry which is preliminary data.</text>
</comment>
<feature type="compositionally biased region" description="Polar residues" evidence="4">
    <location>
        <begin position="218"/>
        <end position="231"/>
    </location>
</feature>
<dbReference type="InterPro" id="IPR008978">
    <property type="entry name" value="HSP20-like_chaperone"/>
</dbReference>
<dbReference type="Proteomes" id="UP000467700">
    <property type="component" value="Unassembled WGS sequence"/>
</dbReference>
<feature type="compositionally biased region" description="Polar residues" evidence="4">
    <location>
        <begin position="126"/>
        <end position="135"/>
    </location>
</feature>
<dbReference type="PANTHER" id="PTHR11527">
    <property type="entry name" value="HEAT-SHOCK PROTEIN 20 FAMILY MEMBER"/>
    <property type="match status" value="1"/>
</dbReference>
<protein>
    <recommendedName>
        <fullName evidence="5">SHSP domain-containing protein</fullName>
    </recommendedName>
</protein>
<feature type="compositionally biased region" description="Basic and acidic residues" evidence="4">
    <location>
        <begin position="136"/>
        <end position="147"/>
    </location>
</feature>
<proteinExistence type="inferred from homology"/>
<evidence type="ECO:0000256" key="1">
    <source>
        <dbReference type="ARBA" id="ARBA00023016"/>
    </source>
</evidence>
<feature type="region of interest" description="Disordered" evidence="4">
    <location>
        <begin position="207"/>
        <end position="231"/>
    </location>
</feature>
<evidence type="ECO:0000313" key="7">
    <source>
        <dbReference type="Proteomes" id="UP000467700"/>
    </source>
</evidence>
<dbReference type="PROSITE" id="PS01031">
    <property type="entry name" value="SHSP"/>
    <property type="match status" value="1"/>
</dbReference>
<dbReference type="Pfam" id="PF00011">
    <property type="entry name" value="HSP20"/>
    <property type="match status" value="1"/>
</dbReference>
<sequence>MNPKMTSKQRSPAGSLDQTTFDLLRHPAVAQAINRAANMKLLQAIKEGRLQIVDQRMKAATALSTSTTRPIKYAPRMDLIDDPRSPNFSAIFEIPGLRNSDISVQIQEGHLIVCGERRPPYLQTILPQPSPQDSEVASKDASEHMEVDNPASQAVRVPVQELRFGTFQRNIPIPKGIKEKDVSASLADGMLTVTWPRLSPAVVSSSLSPPARMIGSASPPTSAVTAGTALQ</sequence>
<feature type="domain" description="SHSP" evidence="5">
    <location>
        <begin position="68"/>
        <end position="212"/>
    </location>
</feature>
<keyword evidence="7" id="KW-1185">Reference proteome</keyword>
<accession>A0A8S0WZY0</accession>
<evidence type="ECO:0000256" key="2">
    <source>
        <dbReference type="PROSITE-ProRule" id="PRU00285"/>
    </source>
</evidence>
<comment type="similarity">
    <text evidence="2 3">Belongs to the small heat shock protein (HSP20) family.</text>
</comment>
<feature type="region of interest" description="Disordered" evidence="4">
    <location>
        <begin position="126"/>
        <end position="150"/>
    </location>
</feature>
<reference evidence="6 7" key="1">
    <citation type="submission" date="2020-01" db="EMBL/GenBank/DDBJ databases">
        <authorList>
            <person name="Gupta K D."/>
        </authorList>
    </citation>
    <scope>NUCLEOTIDE SEQUENCE [LARGE SCALE GENOMIC DNA]</scope>
</reference>
<dbReference type="EMBL" id="CACVBS010000082">
    <property type="protein sequence ID" value="CAA7269896.1"/>
    <property type="molecule type" value="Genomic_DNA"/>
</dbReference>
<dbReference type="Gene3D" id="2.60.40.790">
    <property type="match status" value="1"/>
</dbReference>
<dbReference type="OrthoDB" id="1431247at2759"/>
<evidence type="ECO:0000259" key="5">
    <source>
        <dbReference type="PROSITE" id="PS01031"/>
    </source>
</evidence>
<dbReference type="SUPFAM" id="SSF49764">
    <property type="entry name" value="HSP20-like chaperones"/>
    <property type="match status" value="1"/>
</dbReference>
<dbReference type="CDD" id="cd06464">
    <property type="entry name" value="ACD_sHsps-like"/>
    <property type="match status" value="1"/>
</dbReference>
<evidence type="ECO:0000313" key="6">
    <source>
        <dbReference type="EMBL" id="CAA7269896.1"/>
    </source>
</evidence>
<dbReference type="InterPro" id="IPR031107">
    <property type="entry name" value="Small_HSP"/>
</dbReference>
<evidence type="ECO:0000256" key="4">
    <source>
        <dbReference type="SAM" id="MobiDB-lite"/>
    </source>
</evidence>
<evidence type="ECO:0000256" key="3">
    <source>
        <dbReference type="RuleBase" id="RU003616"/>
    </source>
</evidence>
<dbReference type="InterPro" id="IPR002068">
    <property type="entry name" value="A-crystallin/Hsp20_dom"/>
</dbReference>
<keyword evidence="1" id="KW-0346">Stress response</keyword>
<organism evidence="6 7">
    <name type="scientific">Cyclocybe aegerita</name>
    <name type="common">Black poplar mushroom</name>
    <name type="synonym">Agrocybe aegerita</name>
    <dbReference type="NCBI Taxonomy" id="1973307"/>
    <lineage>
        <taxon>Eukaryota</taxon>
        <taxon>Fungi</taxon>
        <taxon>Dikarya</taxon>
        <taxon>Basidiomycota</taxon>
        <taxon>Agaricomycotina</taxon>
        <taxon>Agaricomycetes</taxon>
        <taxon>Agaricomycetidae</taxon>
        <taxon>Agaricales</taxon>
        <taxon>Agaricineae</taxon>
        <taxon>Bolbitiaceae</taxon>
        <taxon>Cyclocybe</taxon>
    </lineage>
</organism>
<dbReference type="AlphaFoldDB" id="A0A8S0WZY0"/>
<gene>
    <name evidence="6" type="ORF">AAE3_LOCUS12126</name>
</gene>
<name>A0A8S0WZY0_CYCAE</name>